<feature type="transmembrane region" description="Helical" evidence="8">
    <location>
        <begin position="233"/>
        <end position="259"/>
    </location>
</feature>
<feature type="transmembrane region" description="Helical" evidence="8">
    <location>
        <begin position="63"/>
        <end position="84"/>
    </location>
</feature>
<evidence type="ECO:0000256" key="5">
    <source>
        <dbReference type="ARBA" id="ARBA00022692"/>
    </source>
</evidence>
<evidence type="ECO:0000256" key="1">
    <source>
        <dbReference type="ARBA" id="ARBA00004651"/>
    </source>
</evidence>
<evidence type="ECO:0000256" key="2">
    <source>
        <dbReference type="ARBA" id="ARBA00010145"/>
    </source>
</evidence>
<comment type="similarity">
    <text evidence="2">Belongs to the auxin efflux carrier (TC 2.A.69) family.</text>
</comment>
<evidence type="ECO:0000313" key="10">
    <source>
        <dbReference type="Proteomes" id="UP000238196"/>
    </source>
</evidence>
<feature type="transmembrane region" description="Helical" evidence="8">
    <location>
        <begin position="39"/>
        <end position="56"/>
    </location>
</feature>
<keyword evidence="4" id="KW-1003">Cell membrane</keyword>
<evidence type="ECO:0000256" key="6">
    <source>
        <dbReference type="ARBA" id="ARBA00022989"/>
    </source>
</evidence>
<organism evidence="9 10">
    <name type="scientific">Proteobacteria bacterium 228</name>
    <dbReference type="NCBI Taxonomy" id="2083153"/>
    <lineage>
        <taxon>Bacteria</taxon>
        <taxon>Pseudomonadati</taxon>
        <taxon>Pseudomonadota</taxon>
    </lineage>
</organism>
<comment type="subcellular location">
    <subcellularLocation>
        <location evidence="1">Cell membrane</location>
        <topology evidence="1">Multi-pass membrane protein</topology>
    </subcellularLocation>
</comment>
<keyword evidence="6 8" id="KW-1133">Transmembrane helix</keyword>
<dbReference type="AlphaFoldDB" id="A0A2S5KUE2"/>
<dbReference type="EMBL" id="PRLP01000016">
    <property type="protein sequence ID" value="PPC78333.1"/>
    <property type="molecule type" value="Genomic_DNA"/>
</dbReference>
<dbReference type="Gene3D" id="1.20.1530.20">
    <property type="match status" value="1"/>
</dbReference>
<feature type="transmembrane region" description="Helical" evidence="8">
    <location>
        <begin position="201"/>
        <end position="221"/>
    </location>
</feature>
<keyword evidence="7 8" id="KW-0472">Membrane</keyword>
<reference evidence="9 10" key="1">
    <citation type="submission" date="2018-02" db="EMBL/GenBank/DDBJ databases">
        <title>novel marine gammaproteobacteria from coastal saline agro ecosystem.</title>
        <authorList>
            <person name="Krishnan R."/>
            <person name="Ramesh Kumar N."/>
        </authorList>
    </citation>
    <scope>NUCLEOTIDE SEQUENCE [LARGE SCALE GENOMIC DNA]</scope>
    <source>
        <strain evidence="9 10">228</strain>
    </source>
</reference>
<dbReference type="InterPro" id="IPR004776">
    <property type="entry name" value="Mem_transp_PIN-like"/>
</dbReference>
<feature type="transmembrane region" description="Helical" evidence="8">
    <location>
        <begin position="279"/>
        <end position="301"/>
    </location>
</feature>
<dbReference type="InterPro" id="IPR038770">
    <property type="entry name" value="Na+/solute_symporter_sf"/>
</dbReference>
<gene>
    <name evidence="9" type="ORF">C4K68_05715</name>
</gene>
<feature type="transmembrane region" description="Helical" evidence="8">
    <location>
        <begin position="123"/>
        <end position="146"/>
    </location>
</feature>
<dbReference type="GO" id="GO:0005886">
    <property type="term" value="C:plasma membrane"/>
    <property type="evidence" value="ECO:0007669"/>
    <property type="project" value="UniProtKB-SubCell"/>
</dbReference>
<sequence length="309" mass="32480">MIASLLLALLPIVLLITLGALLRQREFVATTFWPQAERLGYYVLLPALFFHGLATARLDGVPVTAMALTLVTSTVVVAAVVVLMRRWVKADDPAFTSVFQGGVRFNNYVGVSMAVGLLGTQGVALAAVANASIVPTVNVLCVLVFARYGHGAEFSLRAVVQQLLRNPLLMACVAGMSARILNLTLPAGIEPFLKTLGQASLPLGLLCVGAALDFSSVRRWLHPVSMASLAKFALMPLCTVMACHLFGLTGVAAMAALLFQTLPTASSSYVMARQLGGDAPLMAGIIASQTVLAGIAMPLLLPGLAPWLN</sequence>
<accession>A0A2S5KUE2</accession>
<dbReference type="Proteomes" id="UP000238196">
    <property type="component" value="Unassembled WGS sequence"/>
</dbReference>
<evidence type="ECO:0000313" key="9">
    <source>
        <dbReference type="EMBL" id="PPC78333.1"/>
    </source>
</evidence>
<feature type="transmembrane region" description="Helical" evidence="8">
    <location>
        <begin position="167"/>
        <end position="189"/>
    </location>
</feature>
<dbReference type="Pfam" id="PF03547">
    <property type="entry name" value="Mem_trans"/>
    <property type="match status" value="1"/>
</dbReference>
<dbReference type="GO" id="GO:0055085">
    <property type="term" value="P:transmembrane transport"/>
    <property type="evidence" value="ECO:0007669"/>
    <property type="project" value="InterPro"/>
</dbReference>
<name>A0A2S5KUE2_9PROT</name>
<evidence type="ECO:0000256" key="3">
    <source>
        <dbReference type="ARBA" id="ARBA00022448"/>
    </source>
</evidence>
<keyword evidence="5 8" id="KW-0812">Transmembrane</keyword>
<evidence type="ECO:0000256" key="4">
    <source>
        <dbReference type="ARBA" id="ARBA00022475"/>
    </source>
</evidence>
<dbReference type="PANTHER" id="PTHR36838:SF4">
    <property type="entry name" value="AUXIN EFFLUX CARRIER FAMILY PROTEIN"/>
    <property type="match status" value="1"/>
</dbReference>
<evidence type="ECO:0000256" key="8">
    <source>
        <dbReference type="SAM" id="Phobius"/>
    </source>
</evidence>
<evidence type="ECO:0000256" key="7">
    <source>
        <dbReference type="ARBA" id="ARBA00023136"/>
    </source>
</evidence>
<proteinExistence type="inferred from homology"/>
<comment type="caution">
    <text evidence="9">The sequence shown here is derived from an EMBL/GenBank/DDBJ whole genome shotgun (WGS) entry which is preliminary data.</text>
</comment>
<protein>
    <submittedName>
        <fullName evidence="9">Transporter</fullName>
    </submittedName>
</protein>
<dbReference type="PANTHER" id="PTHR36838">
    <property type="entry name" value="AUXIN EFFLUX CARRIER FAMILY PROTEIN"/>
    <property type="match status" value="1"/>
</dbReference>
<keyword evidence="3" id="KW-0813">Transport</keyword>
<dbReference type="OrthoDB" id="9805563at2"/>